<keyword evidence="2" id="KW-0808">Transferase</keyword>
<evidence type="ECO:0000313" key="2">
    <source>
        <dbReference type="EMBL" id="GFO04134.1"/>
    </source>
</evidence>
<accession>A0AAV4ACH5</accession>
<protein>
    <submittedName>
        <fullName evidence="2">Reverse transcriptase</fullName>
    </submittedName>
</protein>
<organism evidence="2 3">
    <name type="scientific">Plakobranchus ocellatus</name>
    <dbReference type="NCBI Taxonomy" id="259542"/>
    <lineage>
        <taxon>Eukaryota</taxon>
        <taxon>Metazoa</taxon>
        <taxon>Spiralia</taxon>
        <taxon>Lophotrochozoa</taxon>
        <taxon>Mollusca</taxon>
        <taxon>Gastropoda</taxon>
        <taxon>Heterobranchia</taxon>
        <taxon>Euthyneura</taxon>
        <taxon>Panpulmonata</taxon>
        <taxon>Sacoglossa</taxon>
        <taxon>Placobranchoidea</taxon>
        <taxon>Plakobranchidae</taxon>
        <taxon>Plakobranchus</taxon>
    </lineage>
</organism>
<reference evidence="2 3" key="1">
    <citation type="journal article" date="2021" name="Elife">
        <title>Chloroplast acquisition without the gene transfer in kleptoplastic sea slugs, Plakobranchus ocellatus.</title>
        <authorList>
            <person name="Maeda T."/>
            <person name="Takahashi S."/>
            <person name="Yoshida T."/>
            <person name="Shimamura S."/>
            <person name="Takaki Y."/>
            <person name="Nagai Y."/>
            <person name="Toyoda A."/>
            <person name="Suzuki Y."/>
            <person name="Arimoto A."/>
            <person name="Ishii H."/>
            <person name="Satoh N."/>
            <person name="Nishiyama T."/>
            <person name="Hasebe M."/>
            <person name="Maruyama T."/>
            <person name="Minagawa J."/>
            <person name="Obokata J."/>
            <person name="Shigenobu S."/>
        </authorList>
    </citation>
    <scope>NUCLEOTIDE SEQUENCE [LARGE SCALE GENOMIC DNA]</scope>
</reference>
<feature type="signal peptide" evidence="1">
    <location>
        <begin position="1"/>
        <end position="20"/>
    </location>
</feature>
<evidence type="ECO:0000313" key="3">
    <source>
        <dbReference type="Proteomes" id="UP000735302"/>
    </source>
</evidence>
<dbReference type="EMBL" id="BLXT01003735">
    <property type="protein sequence ID" value="GFO04134.1"/>
    <property type="molecule type" value="Genomic_DNA"/>
</dbReference>
<proteinExistence type="predicted"/>
<keyword evidence="3" id="KW-1185">Reference proteome</keyword>
<gene>
    <name evidence="2" type="ORF">PoB_003063900</name>
</gene>
<dbReference type="GO" id="GO:0003964">
    <property type="term" value="F:RNA-directed DNA polymerase activity"/>
    <property type="evidence" value="ECO:0007669"/>
    <property type="project" value="UniProtKB-KW"/>
</dbReference>
<sequence length="132" mass="15087">MLIPKLLWPLLVYEISTSTAESIETKINRFTRKWLEFPRGSMDVAMYCHKAKLRLALKSIVEEYKCGKTRLMTMLEDSEDPAVRSILLQLRTGRKWKVDKAINQAKEGLEMKAVTGLTQTGRKGLGSGEVKW</sequence>
<name>A0AAV4ACH5_9GAST</name>
<keyword evidence="2" id="KW-0548">Nucleotidyltransferase</keyword>
<keyword evidence="2" id="KW-0695">RNA-directed DNA polymerase</keyword>
<evidence type="ECO:0000256" key="1">
    <source>
        <dbReference type="SAM" id="SignalP"/>
    </source>
</evidence>
<comment type="caution">
    <text evidence="2">The sequence shown here is derived from an EMBL/GenBank/DDBJ whole genome shotgun (WGS) entry which is preliminary data.</text>
</comment>
<keyword evidence="1" id="KW-0732">Signal</keyword>
<dbReference type="Proteomes" id="UP000735302">
    <property type="component" value="Unassembled WGS sequence"/>
</dbReference>
<dbReference type="AlphaFoldDB" id="A0AAV4ACH5"/>
<feature type="chain" id="PRO_5043539771" evidence="1">
    <location>
        <begin position="21"/>
        <end position="132"/>
    </location>
</feature>